<feature type="transmembrane region" description="Helical" evidence="10">
    <location>
        <begin position="120"/>
        <end position="144"/>
    </location>
</feature>
<accession>A0A9P8T602</accession>
<evidence type="ECO:0000256" key="5">
    <source>
        <dbReference type="ARBA" id="ARBA00022989"/>
    </source>
</evidence>
<dbReference type="GO" id="GO:0005886">
    <property type="term" value="C:plasma membrane"/>
    <property type="evidence" value="ECO:0007669"/>
    <property type="project" value="TreeGrafter"/>
</dbReference>
<keyword evidence="7 10" id="KW-0472">Membrane</keyword>
<feature type="transmembrane region" description="Helical" evidence="10">
    <location>
        <begin position="37"/>
        <end position="56"/>
    </location>
</feature>
<reference evidence="11" key="1">
    <citation type="journal article" date="2021" name="Open Biol.">
        <title>Shared evolutionary footprints suggest mitochondrial oxidative damage underlies multiple complex I losses in fungi.</title>
        <authorList>
            <person name="Schikora-Tamarit M.A."/>
            <person name="Marcet-Houben M."/>
            <person name="Nosek J."/>
            <person name="Gabaldon T."/>
        </authorList>
    </citation>
    <scope>NUCLEOTIDE SEQUENCE</scope>
    <source>
        <strain evidence="11">CBS6075</strain>
    </source>
</reference>
<dbReference type="GO" id="GO:0000750">
    <property type="term" value="P:pheromone-dependent signal transduction involved in conjugation with cellular fusion"/>
    <property type="evidence" value="ECO:0007669"/>
    <property type="project" value="TreeGrafter"/>
</dbReference>
<comment type="subcellular location">
    <subcellularLocation>
        <location evidence="1">Membrane</location>
        <topology evidence="1">Multi-pass membrane protein</topology>
    </subcellularLocation>
</comment>
<reference evidence="11" key="2">
    <citation type="submission" date="2021-01" db="EMBL/GenBank/DDBJ databases">
        <authorList>
            <person name="Schikora-Tamarit M.A."/>
        </authorList>
    </citation>
    <scope>NUCLEOTIDE SEQUENCE</scope>
    <source>
        <strain evidence="11">CBS6075</strain>
    </source>
</reference>
<evidence type="ECO:0000256" key="4">
    <source>
        <dbReference type="ARBA" id="ARBA00022692"/>
    </source>
</evidence>
<evidence type="ECO:0000256" key="7">
    <source>
        <dbReference type="ARBA" id="ARBA00023136"/>
    </source>
</evidence>
<dbReference type="Proteomes" id="UP000769157">
    <property type="component" value="Unassembled WGS sequence"/>
</dbReference>
<sequence>MAGLRAFLIFIQTFCFVLNVPPMLWHINSRNVPASALLVYLEIWMIQGLVGTIIWGGDNFVDNWDGRGWCDLIVRVQIMAQIGIPGAIFCISLNLLLILMANKWTEMWFSRWKTKMAFELFCVLGFPVLVAAFVYFGMMFRYGITQCAGCRLMMANYGISVLLYYFWLFFWAVLGFITAAGTLVVFFVKRTNTRNILQCTNSGYSLRKFNKLLLFSVLVIAAMFPLKLVSLILMVRDMKPGFKPDFAKNLYWDIILRIPYKASQDAERWILISVSIVSFCLFGLGEDAVQMYVGWVESVPAGRKMTKTYRNWRDSRHVAKQQNYLTRHASERTLESPISKEYSQKSPVSSWEMDEVKSYGRSVDTASISMDNSQATTPKDEDIRRELRQAELDLLDQDIRRDLHRMGLNYSDI</sequence>
<evidence type="ECO:0000256" key="3">
    <source>
        <dbReference type="ARBA" id="ARBA00022507"/>
    </source>
</evidence>
<keyword evidence="6" id="KW-0297">G-protein coupled receptor</keyword>
<protein>
    <recommendedName>
        <fullName evidence="13">Pheromone a factor receptor</fullName>
    </recommendedName>
</protein>
<dbReference type="AlphaFoldDB" id="A0A9P8T602"/>
<dbReference type="OrthoDB" id="2874149at2759"/>
<feature type="transmembrane region" description="Helical" evidence="10">
    <location>
        <begin position="76"/>
        <end position="99"/>
    </location>
</feature>
<evidence type="ECO:0000256" key="9">
    <source>
        <dbReference type="ARBA" id="ARBA00023224"/>
    </source>
</evidence>
<evidence type="ECO:0000256" key="6">
    <source>
        <dbReference type="ARBA" id="ARBA00023040"/>
    </source>
</evidence>
<proteinExistence type="inferred from homology"/>
<evidence type="ECO:0000256" key="10">
    <source>
        <dbReference type="SAM" id="Phobius"/>
    </source>
</evidence>
<evidence type="ECO:0000256" key="1">
    <source>
        <dbReference type="ARBA" id="ARBA00004141"/>
    </source>
</evidence>
<keyword evidence="12" id="KW-1185">Reference proteome</keyword>
<evidence type="ECO:0000256" key="8">
    <source>
        <dbReference type="ARBA" id="ARBA00023170"/>
    </source>
</evidence>
<name>A0A9P8T602_9ASCO</name>
<keyword evidence="5 10" id="KW-1133">Transmembrane helix</keyword>
<dbReference type="CDD" id="cd14966">
    <property type="entry name" value="7tmD_STE3"/>
    <property type="match status" value="1"/>
</dbReference>
<comment type="caution">
    <text evidence="11">The sequence shown here is derived from an EMBL/GenBank/DDBJ whole genome shotgun (WGS) entry which is preliminary data.</text>
</comment>
<dbReference type="PANTHER" id="PTHR28097:SF1">
    <property type="entry name" value="PHEROMONE A FACTOR RECEPTOR"/>
    <property type="match status" value="1"/>
</dbReference>
<dbReference type="GO" id="GO:0004932">
    <property type="term" value="F:mating-type factor pheromone receptor activity"/>
    <property type="evidence" value="ECO:0007669"/>
    <property type="project" value="InterPro"/>
</dbReference>
<dbReference type="PANTHER" id="PTHR28097">
    <property type="entry name" value="PHEROMONE A FACTOR RECEPTOR"/>
    <property type="match status" value="1"/>
</dbReference>
<dbReference type="RefSeq" id="XP_046062103.1">
    <property type="nucleotide sequence ID" value="XM_046203865.1"/>
</dbReference>
<dbReference type="GeneID" id="70234907"/>
<dbReference type="EMBL" id="JAEUBE010000183">
    <property type="protein sequence ID" value="KAH3667291.1"/>
    <property type="molecule type" value="Genomic_DNA"/>
</dbReference>
<feature type="transmembrane region" description="Helical" evidence="10">
    <location>
        <begin position="6"/>
        <end position="25"/>
    </location>
</feature>
<organism evidence="11 12">
    <name type="scientific">Ogataea philodendri</name>
    <dbReference type="NCBI Taxonomy" id="1378263"/>
    <lineage>
        <taxon>Eukaryota</taxon>
        <taxon>Fungi</taxon>
        <taxon>Dikarya</taxon>
        <taxon>Ascomycota</taxon>
        <taxon>Saccharomycotina</taxon>
        <taxon>Pichiomycetes</taxon>
        <taxon>Pichiales</taxon>
        <taxon>Pichiaceae</taxon>
        <taxon>Ogataea</taxon>
    </lineage>
</organism>
<keyword evidence="4 10" id="KW-0812">Transmembrane</keyword>
<dbReference type="Pfam" id="PF02076">
    <property type="entry name" value="STE3"/>
    <property type="match status" value="1"/>
</dbReference>
<evidence type="ECO:0008006" key="13">
    <source>
        <dbReference type="Google" id="ProtNLM"/>
    </source>
</evidence>
<comment type="similarity">
    <text evidence="2">Belongs to the G-protein coupled receptor 4 family.</text>
</comment>
<feature type="transmembrane region" description="Helical" evidence="10">
    <location>
        <begin position="164"/>
        <end position="188"/>
    </location>
</feature>
<keyword evidence="8" id="KW-0675">Receptor</keyword>
<evidence type="ECO:0000313" key="11">
    <source>
        <dbReference type="EMBL" id="KAH3667291.1"/>
    </source>
</evidence>
<keyword evidence="9" id="KW-0807">Transducer</keyword>
<evidence type="ECO:0000256" key="2">
    <source>
        <dbReference type="ARBA" id="ARBA00011085"/>
    </source>
</evidence>
<feature type="transmembrane region" description="Helical" evidence="10">
    <location>
        <begin position="212"/>
        <end position="235"/>
    </location>
</feature>
<evidence type="ECO:0000313" key="12">
    <source>
        <dbReference type="Proteomes" id="UP000769157"/>
    </source>
</evidence>
<dbReference type="InterPro" id="IPR001499">
    <property type="entry name" value="GPCR_STE3"/>
</dbReference>
<gene>
    <name evidence="11" type="ORF">OGAPHI_002940</name>
</gene>
<dbReference type="PRINTS" id="PR00899">
    <property type="entry name" value="GPCRSTE3"/>
</dbReference>
<keyword evidence="3" id="KW-0589">Pheromone response</keyword>